<accession>A0A914V7Z7</accession>
<organism evidence="1 2">
    <name type="scientific">Plectus sambesii</name>
    <dbReference type="NCBI Taxonomy" id="2011161"/>
    <lineage>
        <taxon>Eukaryota</taxon>
        <taxon>Metazoa</taxon>
        <taxon>Ecdysozoa</taxon>
        <taxon>Nematoda</taxon>
        <taxon>Chromadorea</taxon>
        <taxon>Plectida</taxon>
        <taxon>Plectina</taxon>
        <taxon>Plectoidea</taxon>
        <taxon>Plectidae</taxon>
        <taxon>Plectus</taxon>
    </lineage>
</organism>
<keyword evidence="1" id="KW-1185">Reference proteome</keyword>
<protein>
    <submittedName>
        <fullName evidence="2">Uncharacterized protein</fullName>
    </submittedName>
</protein>
<dbReference type="AlphaFoldDB" id="A0A914V7Z7"/>
<evidence type="ECO:0000313" key="1">
    <source>
        <dbReference type="Proteomes" id="UP000887566"/>
    </source>
</evidence>
<name>A0A914V7Z7_9BILA</name>
<dbReference type="Proteomes" id="UP000887566">
    <property type="component" value="Unplaced"/>
</dbReference>
<reference evidence="2" key="1">
    <citation type="submission" date="2022-11" db="UniProtKB">
        <authorList>
            <consortium name="WormBaseParasite"/>
        </authorList>
    </citation>
    <scope>IDENTIFICATION</scope>
</reference>
<dbReference type="WBParaSite" id="PSAMB.scaffold1555size30040.g13841.t1">
    <property type="protein sequence ID" value="PSAMB.scaffold1555size30040.g13841.t1"/>
    <property type="gene ID" value="PSAMB.scaffold1555size30040.g13841"/>
</dbReference>
<proteinExistence type="predicted"/>
<evidence type="ECO:0000313" key="2">
    <source>
        <dbReference type="WBParaSite" id="PSAMB.scaffold1555size30040.g13841.t1"/>
    </source>
</evidence>
<sequence length="210" mass="23617">MVIAVDCSTYHLPIIQRPWRSLASHFATFNVTPITNDCMRKHYEQSTRKPIDTLQDKAIVYTRHPSETRSRGNCLGSKSTLIELRAKKVLKRSASSFIEKHASDGGTMERFNRAVFRPSWSIIERRALHKRVAIQTTTNGTTGCGQGTADRIGRVRRKSINPPADCRSSRRSTAIRSDLAVVALRLIRRRACRPEVVIRGPTALRAPPSN</sequence>